<feature type="compositionally biased region" description="Basic and acidic residues" evidence="1">
    <location>
        <begin position="24"/>
        <end position="61"/>
    </location>
</feature>
<proteinExistence type="predicted"/>
<feature type="non-terminal residue" evidence="2">
    <location>
        <position position="131"/>
    </location>
</feature>
<comment type="caution">
    <text evidence="2">The sequence shown here is derived from an EMBL/GenBank/DDBJ whole genome shotgun (WGS) entry which is preliminary data.</text>
</comment>
<evidence type="ECO:0000313" key="2">
    <source>
        <dbReference type="EMBL" id="KAK5176191.1"/>
    </source>
</evidence>
<evidence type="ECO:0000313" key="3">
    <source>
        <dbReference type="Proteomes" id="UP001357485"/>
    </source>
</evidence>
<protein>
    <submittedName>
        <fullName evidence="2">Uncharacterized protein</fullName>
    </submittedName>
</protein>
<keyword evidence="3" id="KW-1185">Reference proteome</keyword>
<name>A0ABR0LIF4_9PEZI</name>
<dbReference type="EMBL" id="JAVRRA010019824">
    <property type="protein sequence ID" value="KAK5176191.1"/>
    <property type="molecule type" value="Genomic_DNA"/>
</dbReference>
<sequence length="131" mass="14017">MERVDALWAERRVRGFPERDLEVFDRGSRPREGTRSAEDGGDDRGEEREAAHGSEPRKDSAVDASATTLLASPAPAKDDAQPPLQILITAPATPTARSPTPSLLWLNPAALDISVHDSAAPADTFPNAPEP</sequence>
<gene>
    <name evidence="2" type="ORF">LTR16_011215</name>
</gene>
<accession>A0ABR0LIF4</accession>
<feature type="region of interest" description="Disordered" evidence="1">
    <location>
        <begin position="24"/>
        <end position="100"/>
    </location>
</feature>
<dbReference type="Proteomes" id="UP001357485">
    <property type="component" value="Unassembled WGS sequence"/>
</dbReference>
<feature type="compositionally biased region" description="Low complexity" evidence="1">
    <location>
        <begin position="89"/>
        <end position="100"/>
    </location>
</feature>
<reference evidence="2 3" key="1">
    <citation type="submission" date="2023-08" db="EMBL/GenBank/DDBJ databases">
        <title>Black Yeasts Isolated from many extreme environments.</title>
        <authorList>
            <person name="Coleine C."/>
            <person name="Stajich J.E."/>
            <person name="Selbmann L."/>
        </authorList>
    </citation>
    <scope>NUCLEOTIDE SEQUENCE [LARGE SCALE GENOMIC DNA]</scope>
    <source>
        <strain evidence="2 3">CCFEE 536</strain>
    </source>
</reference>
<evidence type="ECO:0000256" key="1">
    <source>
        <dbReference type="SAM" id="MobiDB-lite"/>
    </source>
</evidence>
<organism evidence="2 3">
    <name type="scientific">Cryomyces antarcticus</name>
    <dbReference type="NCBI Taxonomy" id="329879"/>
    <lineage>
        <taxon>Eukaryota</taxon>
        <taxon>Fungi</taxon>
        <taxon>Dikarya</taxon>
        <taxon>Ascomycota</taxon>
        <taxon>Pezizomycotina</taxon>
        <taxon>Dothideomycetes</taxon>
        <taxon>Dothideomycetes incertae sedis</taxon>
        <taxon>Cryomyces</taxon>
    </lineage>
</organism>